<dbReference type="SUPFAM" id="SSF49764">
    <property type="entry name" value="HSP20-like chaperones"/>
    <property type="match status" value="1"/>
</dbReference>
<dbReference type="CDD" id="cd00298">
    <property type="entry name" value="ACD_sHsps_p23-like"/>
    <property type="match status" value="1"/>
</dbReference>
<evidence type="ECO:0000256" key="4">
    <source>
        <dbReference type="ARBA" id="ARBA00023242"/>
    </source>
</evidence>
<proteinExistence type="inferred from homology"/>
<dbReference type="InterPro" id="IPR008978">
    <property type="entry name" value="HSP20-like_chaperone"/>
</dbReference>
<feature type="compositionally biased region" description="Basic and acidic residues" evidence="6">
    <location>
        <begin position="202"/>
        <end position="215"/>
    </location>
</feature>
<dbReference type="Gene3D" id="1.10.150.60">
    <property type="entry name" value="ARID DNA-binding domain"/>
    <property type="match status" value="1"/>
</dbReference>
<evidence type="ECO:0000259" key="7">
    <source>
        <dbReference type="PROSITE" id="PS01031"/>
    </source>
</evidence>
<dbReference type="GO" id="GO:0003677">
    <property type="term" value="F:DNA binding"/>
    <property type="evidence" value="ECO:0007669"/>
    <property type="project" value="UniProtKB-KW"/>
</dbReference>
<feature type="compositionally biased region" description="Basic and acidic residues" evidence="6">
    <location>
        <begin position="85"/>
        <end position="94"/>
    </location>
</feature>
<keyword evidence="3" id="KW-0804">Transcription</keyword>
<dbReference type="PANTHER" id="PTHR15348">
    <property type="entry name" value="AT-RICH INTERACTIVE DOMAIN-CONTAINING PROTEIN ARID DOMAIN- CONTAINING PROTEIN DEAD RINGER PROTEIN B-CELL REGULATOR OF IGH TRANSCRIPTION BRIGHT"/>
    <property type="match status" value="1"/>
</dbReference>
<comment type="similarity">
    <text evidence="5">Belongs to the small heat shock protein (HSP20) family.</text>
</comment>
<dbReference type="PANTHER" id="PTHR15348:SF0">
    <property type="entry name" value="PROTEIN DEAD RINGER"/>
    <property type="match status" value="1"/>
</dbReference>
<dbReference type="PROSITE" id="PS01031">
    <property type="entry name" value="SHSP"/>
    <property type="match status" value="1"/>
</dbReference>
<feature type="compositionally biased region" description="Polar residues" evidence="6">
    <location>
        <begin position="1"/>
        <end position="11"/>
    </location>
</feature>
<protein>
    <submittedName>
        <fullName evidence="9">AT-rich interactive domain-containing protein 5-like isoform X1</fullName>
    </submittedName>
</protein>
<evidence type="ECO:0000256" key="5">
    <source>
        <dbReference type="PROSITE-ProRule" id="PRU00285"/>
    </source>
</evidence>
<evidence type="ECO:0000256" key="3">
    <source>
        <dbReference type="ARBA" id="ARBA00023163"/>
    </source>
</evidence>
<feature type="domain" description="SHSP" evidence="7">
    <location>
        <begin position="520"/>
        <end position="621"/>
    </location>
</feature>
<dbReference type="Gene3D" id="2.60.40.790">
    <property type="match status" value="1"/>
</dbReference>
<dbReference type="AlphaFoldDB" id="A0AAQ3JTT8"/>
<evidence type="ECO:0000313" key="10">
    <source>
        <dbReference type="Proteomes" id="UP001327560"/>
    </source>
</evidence>
<dbReference type="Proteomes" id="UP001327560">
    <property type="component" value="Chromosome 1"/>
</dbReference>
<evidence type="ECO:0000256" key="1">
    <source>
        <dbReference type="ARBA" id="ARBA00023015"/>
    </source>
</evidence>
<keyword evidence="10" id="KW-1185">Reference proteome</keyword>
<dbReference type="InterPro" id="IPR001606">
    <property type="entry name" value="ARID_dom"/>
</dbReference>
<dbReference type="GO" id="GO:0005634">
    <property type="term" value="C:nucleus"/>
    <property type="evidence" value="ECO:0007669"/>
    <property type="project" value="TreeGrafter"/>
</dbReference>
<name>A0AAQ3JTT8_9LILI</name>
<dbReference type="PROSITE" id="PS51011">
    <property type="entry name" value="ARID"/>
    <property type="match status" value="1"/>
</dbReference>
<feature type="compositionally biased region" description="Basic and acidic residues" evidence="6">
    <location>
        <begin position="45"/>
        <end position="59"/>
    </location>
</feature>
<dbReference type="Pfam" id="PF01388">
    <property type="entry name" value="ARID"/>
    <property type="match status" value="1"/>
</dbReference>
<dbReference type="InterPro" id="IPR045147">
    <property type="entry name" value="ARI3A/B/C"/>
</dbReference>
<feature type="region of interest" description="Disordered" evidence="6">
    <location>
        <begin position="247"/>
        <end position="279"/>
    </location>
</feature>
<evidence type="ECO:0000256" key="2">
    <source>
        <dbReference type="ARBA" id="ARBA00023125"/>
    </source>
</evidence>
<feature type="domain" description="ARID" evidence="8">
    <location>
        <begin position="322"/>
        <end position="413"/>
    </location>
</feature>
<keyword evidence="4" id="KW-0539">Nucleus</keyword>
<feature type="compositionally biased region" description="Basic and acidic residues" evidence="6">
    <location>
        <begin position="247"/>
        <end position="258"/>
    </location>
</feature>
<dbReference type="SMART" id="SM01014">
    <property type="entry name" value="ARID"/>
    <property type="match status" value="1"/>
</dbReference>
<dbReference type="GO" id="GO:0006357">
    <property type="term" value="P:regulation of transcription by RNA polymerase II"/>
    <property type="evidence" value="ECO:0007669"/>
    <property type="project" value="InterPro"/>
</dbReference>
<feature type="compositionally biased region" description="Polar residues" evidence="6">
    <location>
        <begin position="26"/>
        <end position="36"/>
    </location>
</feature>
<dbReference type="FunFam" id="1.10.150.60:FF:000009">
    <property type="entry name" value="AT-rich interactive domain-containing protein 3"/>
    <property type="match status" value="1"/>
</dbReference>
<dbReference type="EMBL" id="CP136890">
    <property type="protein sequence ID" value="WOK95308.1"/>
    <property type="molecule type" value="Genomic_DNA"/>
</dbReference>
<reference evidence="9 10" key="1">
    <citation type="submission" date="2023-10" db="EMBL/GenBank/DDBJ databases">
        <title>Chromosome-scale genome assembly provides insights into flower coloration mechanisms of Canna indica.</title>
        <authorList>
            <person name="Li C."/>
        </authorList>
    </citation>
    <scope>NUCLEOTIDE SEQUENCE [LARGE SCALE GENOMIC DNA]</scope>
    <source>
        <tissue evidence="9">Flower</tissue>
    </source>
</reference>
<dbReference type="SMART" id="SM00501">
    <property type="entry name" value="BRIGHT"/>
    <property type="match status" value="1"/>
</dbReference>
<sequence length="621" mass="68623">MPLEKQTNGTPLETEMVGMPLKKQTDTQVNSGSLDTSVEHNLAQKSDKSDDMNLEKESDGATLEKQTSDQVIAPTTAISPFLEHNLSKKSEKVGHTPLENQMDSTPLEKEANGAPLDKKTDEQVAVSMSGISTSVVTSVEHNLAEKSKVDDTLLLKQTDNTNLEKEADAISLGKQTDDQVASPMVANSAFLEATYEQNLAGKSDKADDTQSEKQTKGTLCGKETDATPFVSQTDVQAIVPLTHLKTDSDQRCTSREMNEPVTPLENMTGSVATDMKGPHPEDIHIKTPLKEDNTGEYSTPIQDSNRSFIFEPYLDGDDSGSEEEQAAFMKELENFYRERRMDFKPPKFYGEPLNCLRLWRAVTRLGGYDQVTACKLWRQVGESFNPPKTCTTISWSFRMFYEKALLEYEKHKFQTGELKAAVVNPPGVMNDDNSAGGNQASGSGRAKRDAAARAMQVWHTQLLLDTGEVGDQIIKDKNLLSSPGKDKQLMVTGKLKRKSSIVEHTRKVVRIDSAKPQGDIIVADVGAPADWVKINIQRTNEFYEVYALVPGLLREEVQVQSDPAGRLIISGEPEYPDNPWGVTPFKKVITLPTRIDPYQTSAVVTLHGQLFVRAPIDLSDV</sequence>
<keyword evidence="1" id="KW-0805">Transcription regulation</keyword>
<dbReference type="CDD" id="cd16100">
    <property type="entry name" value="ARID"/>
    <property type="match status" value="1"/>
</dbReference>
<gene>
    <name evidence="9" type="ORF">Cni_G04015</name>
</gene>
<feature type="region of interest" description="Disordered" evidence="6">
    <location>
        <begin position="201"/>
        <end position="224"/>
    </location>
</feature>
<feature type="region of interest" description="Disordered" evidence="6">
    <location>
        <begin position="1"/>
        <end position="114"/>
    </location>
</feature>
<keyword evidence="2" id="KW-0238">DNA-binding</keyword>
<organism evidence="9 10">
    <name type="scientific">Canna indica</name>
    <name type="common">Indian-shot</name>
    <dbReference type="NCBI Taxonomy" id="4628"/>
    <lineage>
        <taxon>Eukaryota</taxon>
        <taxon>Viridiplantae</taxon>
        <taxon>Streptophyta</taxon>
        <taxon>Embryophyta</taxon>
        <taxon>Tracheophyta</taxon>
        <taxon>Spermatophyta</taxon>
        <taxon>Magnoliopsida</taxon>
        <taxon>Liliopsida</taxon>
        <taxon>Zingiberales</taxon>
        <taxon>Cannaceae</taxon>
        <taxon>Canna</taxon>
    </lineage>
</organism>
<dbReference type="InterPro" id="IPR002068">
    <property type="entry name" value="A-crystallin/Hsp20_dom"/>
</dbReference>
<evidence type="ECO:0000256" key="6">
    <source>
        <dbReference type="SAM" id="MobiDB-lite"/>
    </source>
</evidence>
<accession>A0AAQ3JTT8</accession>
<dbReference type="InterPro" id="IPR036431">
    <property type="entry name" value="ARID_dom_sf"/>
</dbReference>
<evidence type="ECO:0000259" key="8">
    <source>
        <dbReference type="PROSITE" id="PS51011"/>
    </source>
</evidence>
<evidence type="ECO:0000313" key="9">
    <source>
        <dbReference type="EMBL" id="WOK95308.1"/>
    </source>
</evidence>
<dbReference type="SUPFAM" id="SSF46774">
    <property type="entry name" value="ARID-like"/>
    <property type="match status" value="1"/>
</dbReference>